<feature type="transmembrane region" description="Helical" evidence="2">
    <location>
        <begin position="6"/>
        <end position="28"/>
    </location>
</feature>
<dbReference type="GeneID" id="3294440"/>
<dbReference type="EMBL" id="AY939844">
    <property type="protein sequence ID" value="AAX44608.1"/>
    <property type="molecule type" value="Genomic_DNA"/>
</dbReference>
<proteinExistence type="predicted"/>
<keyword evidence="2" id="KW-0812">Transmembrane</keyword>
<dbReference type="Proteomes" id="UP000000991">
    <property type="component" value="Segment"/>
</dbReference>
<sequence>MTGEVVWGVIWMVAILLVLVTIAIYYIFMYDTWYPNDEAGHGDQDSSLGSESRTHDGSYERTHS</sequence>
<keyword evidence="2" id="KW-1133">Transmembrane helix</keyword>
<evidence type="ECO:0000313" key="5">
    <source>
        <dbReference type="Proteomes" id="UP000000991"/>
    </source>
</evidence>
<keyword evidence="5" id="KW-1185">Reference proteome</keyword>
<name>Q58MC4_BPPRM</name>
<dbReference type="KEGG" id="vg:3294440"/>
<accession>Q58MC4</accession>
<organism evidence="3 5">
    <name type="scientific">Prochlorococcus phage P-SSM2</name>
    <dbReference type="NCBI Taxonomy" id="268746"/>
    <lineage>
        <taxon>Viruses</taxon>
        <taxon>Duplodnaviria</taxon>
        <taxon>Heunggongvirae</taxon>
        <taxon>Uroviricota</taxon>
        <taxon>Caudoviricetes</taxon>
        <taxon>Pantevenvirales</taxon>
        <taxon>Kyanoviridae</taxon>
        <taxon>Salacisavirus</taxon>
        <taxon>Salacisavirus pssm2</taxon>
    </lineage>
</organism>
<reference evidence="3 5" key="3">
    <citation type="journal article" date="2010" name="Environ. Microbiol.">
        <title>Genomic analysis of oceanic cyanobacterial myoviruses compared with T4-like myoviruses from diverse hosts and environments.</title>
        <authorList>
            <person name="Sullivan M.B."/>
            <person name="Huang K.H."/>
            <person name="Ignacio-Espinoza J.C."/>
            <person name="Berlin A.M."/>
            <person name="Kelly L."/>
            <person name="Weigele P.R."/>
            <person name="DeFrancesco A.S."/>
            <person name="Kern S.E."/>
            <person name="Thompson L.R."/>
            <person name="Young S."/>
            <person name="Yandava C."/>
            <person name="Fu R."/>
            <person name="Krastins B."/>
            <person name="Chase M."/>
            <person name="Sarracino D."/>
            <person name="Osburne M.S."/>
            <person name="Henn M.R."/>
            <person name="Chisholm S.W."/>
        </authorList>
    </citation>
    <scope>NUCLEOTIDE SEQUENCE [LARGE SCALE GENOMIC DNA]</scope>
</reference>
<evidence type="ECO:0000313" key="3">
    <source>
        <dbReference type="EMBL" id="AAX44608.1"/>
    </source>
</evidence>
<protein>
    <submittedName>
        <fullName evidence="3">Uncharacterized protein</fullName>
    </submittedName>
</protein>
<organismHost>
    <name type="scientific">Prochlorococcus</name>
    <dbReference type="NCBI Taxonomy" id="1218"/>
</organismHost>
<dbReference type="Proteomes" id="UP000013923">
    <property type="component" value="Genome"/>
</dbReference>
<evidence type="ECO:0000313" key="4">
    <source>
        <dbReference type="EMBL" id="ACY76111.1"/>
    </source>
</evidence>
<reference evidence="3 5" key="1">
    <citation type="journal article" date="2005" name="PLoS Biol.">
        <title>Three Prochlorococcus cyanophage genomes: signature features and ecological interpretations.</title>
        <authorList>
            <person name="Sullivan M.B."/>
            <person name="Coleman M.L."/>
            <person name="Weigele P."/>
            <person name="Rohwer F."/>
            <person name="Chisholm S.W."/>
        </authorList>
    </citation>
    <scope>NUCLEOTIDE SEQUENCE</scope>
</reference>
<feature type="compositionally biased region" description="Basic and acidic residues" evidence="1">
    <location>
        <begin position="52"/>
        <end position="64"/>
    </location>
</feature>
<keyword evidence="2" id="KW-0472">Membrane</keyword>
<dbReference type="RefSeq" id="YP_214462.1">
    <property type="nucleotide sequence ID" value="NC_006883.2"/>
</dbReference>
<feature type="region of interest" description="Disordered" evidence="1">
    <location>
        <begin position="41"/>
        <end position="64"/>
    </location>
</feature>
<gene>
    <name evidence="4" type="ORF">PCMG_00235</name>
    <name evidence="3" type="ORF">PSSM2_231</name>
</gene>
<dbReference type="EMBL" id="GU071092">
    <property type="protein sequence ID" value="ACY76111.1"/>
    <property type="molecule type" value="Genomic_DNA"/>
</dbReference>
<reference evidence="4 6" key="2">
    <citation type="submission" date="2009-10" db="EMBL/GenBank/DDBJ databases">
        <title>The Genome Sequence of Prochlorococcus phage P-SSM2.</title>
        <authorList>
            <consortium name="The Broad Institute Genome Sequencing Platform"/>
            <person name="Henn M.R."/>
            <person name="Sullivan M.S."/>
            <person name="Osburne M.S."/>
            <person name="Levin J."/>
            <person name="Malboeuf C."/>
            <person name="Casali M."/>
            <person name="Russ C."/>
            <person name="Lennon N."/>
            <person name="Chapman S.B."/>
            <person name="Erlich R."/>
            <person name="Young S.K."/>
            <person name="Koehrsen M."/>
            <person name="Yandava C."/>
            <person name="Zeng Q."/>
            <person name="Alvarado L."/>
            <person name="Anderson S."/>
            <person name="Berlin A."/>
            <person name="Borenstein D."/>
            <person name="Chen Z."/>
            <person name="Engels R."/>
            <person name="Freedman E."/>
            <person name="Gellesch M."/>
            <person name="Goldberg J."/>
            <person name="Green L."/>
            <person name="Griggs A."/>
            <person name="Gujja S."/>
            <person name="Heilman E.R."/>
            <person name="Heiman D."/>
            <person name="Hepburn T."/>
            <person name="Howarth C."/>
            <person name="Jen D."/>
            <person name="Larson L."/>
            <person name="Lewis B."/>
            <person name="Mehta T."/>
            <person name="Park D."/>
            <person name="Pearson M."/>
            <person name="Richards J."/>
            <person name="Rizzolo K."/>
            <person name="Roberts A."/>
            <person name="Ryan E."/>
            <person name="Saif S."/>
            <person name="Shea T."/>
            <person name="Shenoy N."/>
            <person name="Sisk P."/>
            <person name="Stolte C."/>
            <person name="Sykes S."/>
            <person name="Walk T."/>
            <person name="White J."/>
            <person name="Yu Q."/>
            <person name="Coleman M.L."/>
            <person name="Huang K.H."/>
            <person name="Weigele P.R."/>
            <person name="DeFrancesco A.S."/>
            <person name="Kern S.E."/>
            <person name="Thompson L.R."/>
            <person name="Fu R."/>
            <person name="Hombeck B."/>
            <person name="Chisholm S.W."/>
            <person name="Haas B."/>
            <person name="Nusbaum C."/>
            <person name="Birren B."/>
        </authorList>
    </citation>
    <scope>NUCLEOTIDE SEQUENCE [LARGE SCALE GENOMIC DNA]</scope>
    <source>
        <strain evidence="4">P-SSM2</strain>
    </source>
</reference>
<evidence type="ECO:0000256" key="1">
    <source>
        <dbReference type="SAM" id="MobiDB-lite"/>
    </source>
</evidence>
<evidence type="ECO:0000256" key="2">
    <source>
        <dbReference type="SAM" id="Phobius"/>
    </source>
</evidence>
<evidence type="ECO:0000313" key="6">
    <source>
        <dbReference type="Proteomes" id="UP000013923"/>
    </source>
</evidence>